<dbReference type="RefSeq" id="WP_251874069.1">
    <property type="nucleotide sequence ID" value="NZ_CP098755.1"/>
</dbReference>
<reference evidence="1" key="1">
    <citation type="submission" date="2022-06" db="EMBL/GenBank/DDBJ databases">
        <title>Genome sequencing of Brevibacillus sp. BB3-R1.</title>
        <authorList>
            <person name="Heo J."/>
            <person name="Lee D."/>
            <person name="Won M."/>
            <person name="Han B.-H."/>
            <person name="Hong S.-B."/>
            <person name="Kwon S.-W."/>
        </authorList>
    </citation>
    <scope>NUCLEOTIDE SEQUENCE</scope>
    <source>
        <strain evidence="1">BB3-R1</strain>
    </source>
</reference>
<dbReference type="InterPro" id="IPR003462">
    <property type="entry name" value="ODC_Mu_crystall"/>
</dbReference>
<accession>A0ABY4WII9</accession>
<dbReference type="InterPro" id="IPR023401">
    <property type="entry name" value="ODC_N"/>
</dbReference>
<sequence>MLPFRVINQKTIEQILDMKSVIEKVEQAYTLKAQQEATLFPLVFHEFEPGKADMDIKSGHLTGANIFGMKLVSWFGGNTEKNLPQLIGTVMVLDSRTGVPKGILSGEHITCMRTGAAGGIGAKYLARPESEHLLVIGSGHQAPFQILATLVSMENVKKVSVYNARSYERAEAFCEKIQEKLLNMIALQFNDQDELRETYSKRCQIEFVPVENIEQTTREADIIITATSARQPLIQKDWVKPGTHITCIGADMEGKQEIDERLFPGARVFVDDVTQSVNVGELETAIKKAIVTPEVIVAEIGEVILGRVAGRQSAVEITIFDSTGIAIQDLLTADLVLAEAEKLGAGTVVEL</sequence>
<evidence type="ECO:0000313" key="2">
    <source>
        <dbReference type="Proteomes" id="UP001056500"/>
    </source>
</evidence>
<dbReference type="PIRSF" id="PIRSF001439">
    <property type="entry name" value="CryM"/>
    <property type="match status" value="1"/>
</dbReference>
<dbReference type="PANTHER" id="PTHR13812">
    <property type="entry name" value="KETIMINE REDUCTASE MU-CRYSTALLIN"/>
    <property type="match status" value="1"/>
</dbReference>
<evidence type="ECO:0000313" key="1">
    <source>
        <dbReference type="EMBL" id="USG66965.1"/>
    </source>
</evidence>
<gene>
    <name evidence="1" type="ORF">NDK47_06610</name>
</gene>
<dbReference type="Proteomes" id="UP001056500">
    <property type="component" value="Chromosome"/>
</dbReference>
<dbReference type="Gene3D" id="3.40.50.720">
    <property type="entry name" value="NAD(P)-binding Rossmann-like Domain"/>
    <property type="match status" value="1"/>
</dbReference>
<dbReference type="Gene3D" id="3.30.1780.10">
    <property type="entry name" value="ornithine cyclodeaminase, domain 1"/>
    <property type="match status" value="1"/>
</dbReference>
<dbReference type="InterPro" id="IPR036291">
    <property type="entry name" value="NAD(P)-bd_dom_sf"/>
</dbReference>
<dbReference type="SUPFAM" id="SSF51735">
    <property type="entry name" value="NAD(P)-binding Rossmann-fold domains"/>
    <property type="match status" value="1"/>
</dbReference>
<keyword evidence="2" id="KW-1185">Reference proteome</keyword>
<organism evidence="1 2">
    <name type="scientific">Brevibacillus ruminantium</name>
    <dbReference type="NCBI Taxonomy" id="2950604"/>
    <lineage>
        <taxon>Bacteria</taxon>
        <taxon>Bacillati</taxon>
        <taxon>Bacillota</taxon>
        <taxon>Bacilli</taxon>
        <taxon>Bacillales</taxon>
        <taxon>Paenibacillaceae</taxon>
        <taxon>Brevibacillus</taxon>
    </lineage>
</organism>
<dbReference type="EMBL" id="CP098755">
    <property type="protein sequence ID" value="USG66965.1"/>
    <property type="molecule type" value="Genomic_DNA"/>
</dbReference>
<proteinExistence type="predicted"/>
<name>A0ABY4WII9_9BACL</name>
<dbReference type="PANTHER" id="PTHR13812:SF19">
    <property type="entry name" value="KETIMINE REDUCTASE MU-CRYSTALLIN"/>
    <property type="match status" value="1"/>
</dbReference>
<protein>
    <submittedName>
        <fullName evidence="1">Ornithine cyclodeaminase family protein</fullName>
    </submittedName>
</protein>
<dbReference type="Pfam" id="PF02423">
    <property type="entry name" value="OCD_Mu_crystall"/>
    <property type="match status" value="1"/>
</dbReference>